<proteinExistence type="inferred from homology"/>
<dbReference type="PANTHER" id="PTHR10655:SF17">
    <property type="entry name" value="LYSOPHOSPHOLIPASE-LIKE PROTEIN 1"/>
    <property type="match status" value="1"/>
</dbReference>
<dbReference type="EMBL" id="REGA01000009">
    <property type="protein sequence ID" value="RQG94374.1"/>
    <property type="molecule type" value="Genomic_DNA"/>
</dbReference>
<dbReference type="AlphaFoldDB" id="A0A3N6M1W2"/>
<dbReference type="GO" id="GO:0016787">
    <property type="term" value="F:hydrolase activity"/>
    <property type="evidence" value="ECO:0007669"/>
    <property type="project" value="UniProtKB-KW"/>
</dbReference>
<protein>
    <submittedName>
        <fullName evidence="5">Phospholipase</fullName>
    </submittedName>
</protein>
<sequence>MTDSSYPMAAVSGPHGGQELRTAGAPSMAADAVVILCHGRGATAQGVCNLFEPIYRHGVAFLAPQAKRSRWYPRPATAPRADNEPWLTSALECVEAGLEAANAIDVPPERTLLGGFSQGASVVAEFVRRNPRRYGGVFVLSGVLPGVSADRDPLTGSGSLEETPVLFGCGADDARIDTAHVSEMADVFASAGGDVDERIYPDVGHEVTDDEFDAIRAMLGSLPRS</sequence>
<reference evidence="5 6" key="1">
    <citation type="submission" date="2018-10" db="EMBL/GenBank/DDBJ databases">
        <title>Natrarchaeobius chitinivorans gen. nov., sp. nov., and Natrarchaeobius haloalkaliphilus sp. nov., alkaliphilic, chitin-utilizing haloarchaea from hypersaline alkaline lakes.</title>
        <authorList>
            <person name="Sorokin D.Y."/>
            <person name="Elcheninov A.G."/>
            <person name="Kostrikina N.A."/>
            <person name="Bale N.J."/>
            <person name="Sinninghe Damste J.S."/>
            <person name="Khijniak T.V."/>
            <person name="Kublanov I.V."/>
            <person name="Toshchakov S.V."/>
        </authorList>
    </citation>
    <scope>NUCLEOTIDE SEQUENCE [LARGE SCALE GENOMIC DNA]</scope>
    <source>
        <strain evidence="5 6">AArcht4T</strain>
    </source>
</reference>
<comment type="similarity">
    <text evidence="1">Belongs to the AB hydrolase superfamily. AB hydrolase 2 family.</text>
</comment>
<accession>A0A3N6M1W2</accession>
<dbReference type="SUPFAM" id="SSF53474">
    <property type="entry name" value="alpha/beta-Hydrolases"/>
    <property type="match status" value="1"/>
</dbReference>
<organism evidence="5 6">
    <name type="scientific">Natrarchaeobius chitinivorans</name>
    <dbReference type="NCBI Taxonomy" id="1679083"/>
    <lineage>
        <taxon>Archaea</taxon>
        <taxon>Methanobacteriati</taxon>
        <taxon>Methanobacteriota</taxon>
        <taxon>Stenosarchaea group</taxon>
        <taxon>Halobacteria</taxon>
        <taxon>Halobacteriales</taxon>
        <taxon>Natrialbaceae</taxon>
        <taxon>Natrarchaeobius</taxon>
    </lineage>
</organism>
<dbReference type="InterPro" id="IPR050565">
    <property type="entry name" value="LYPA1-2/EST-like"/>
</dbReference>
<dbReference type="Proteomes" id="UP000282323">
    <property type="component" value="Unassembled WGS sequence"/>
</dbReference>
<evidence type="ECO:0000256" key="2">
    <source>
        <dbReference type="ARBA" id="ARBA00022801"/>
    </source>
</evidence>
<evidence type="ECO:0000313" key="6">
    <source>
        <dbReference type="Proteomes" id="UP000282323"/>
    </source>
</evidence>
<evidence type="ECO:0000256" key="1">
    <source>
        <dbReference type="ARBA" id="ARBA00006499"/>
    </source>
</evidence>
<dbReference type="Gene3D" id="3.40.50.1820">
    <property type="entry name" value="alpha/beta hydrolase"/>
    <property type="match status" value="1"/>
</dbReference>
<evidence type="ECO:0000259" key="4">
    <source>
        <dbReference type="Pfam" id="PF02230"/>
    </source>
</evidence>
<dbReference type="OrthoDB" id="203477at2157"/>
<gene>
    <name evidence="5" type="ORF">EA473_11755</name>
</gene>
<keyword evidence="2" id="KW-0378">Hydrolase</keyword>
<comment type="caution">
    <text evidence="5">The sequence shown here is derived from an EMBL/GenBank/DDBJ whole genome shotgun (WGS) entry which is preliminary data.</text>
</comment>
<evidence type="ECO:0000256" key="3">
    <source>
        <dbReference type="SAM" id="MobiDB-lite"/>
    </source>
</evidence>
<name>A0A3N6M1W2_NATCH</name>
<keyword evidence="6" id="KW-1185">Reference proteome</keyword>
<dbReference type="InterPro" id="IPR003140">
    <property type="entry name" value="PLipase/COase/thioEstase"/>
</dbReference>
<dbReference type="InterPro" id="IPR029058">
    <property type="entry name" value="AB_hydrolase_fold"/>
</dbReference>
<dbReference type="Pfam" id="PF02230">
    <property type="entry name" value="Abhydrolase_2"/>
    <property type="match status" value="1"/>
</dbReference>
<dbReference type="RefSeq" id="WP_124195808.1">
    <property type="nucleotide sequence ID" value="NZ_REGA01000009.1"/>
</dbReference>
<dbReference type="PANTHER" id="PTHR10655">
    <property type="entry name" value="LYSOPHOSPHOLIPASE-RELATED"/>
    <property type="match status" value="1"/>
</dbReference>
<evidence type="ECO:0000313" key="5">
    <source>
        <dbReference type="EMBL" id="RQG94374.1"/>
    </source>
</evidence>
<feature type="domain" description="Phospholipase/carboxylesterase/thioesterase" evidence="4">
    <location>
        <begin position="26"/>
        <end position="218"/>
    </location>
</feature>
<feature type="region of interest" description="Disordered" evidence="3">
    <location>
        <begin position="1"/>
        <end position="23"/>
    </location>
</feature>